<evidence type="ECO:0000256" key="5">
    <source>
        <dbReference type="HAMAP-Rule" id="MF_00265"/>
    </source>
</evidence>
<comment type="similarity">
    <text evidence="5">Belongs to the PINc/VapC protein family.</text>
</comment>
<organism evidence="7 8">
    <name type="scientific">Candidatus Desulfobacillus denitrificans</name>
    <dbReference type="NCBI Taxonomy" id="2608985"/>
    <lineage>
        <taxon>Bacteria</taxon>
        <taxon>Pseudomonadati</taxon>
        <taxon>Pseudomonadota</taxon>
        <taxon>Betaproteobacteria</taxon>
        <taxon>Candidatus Desulfobacillus</taxon>
    </lineage>
</organism>
<name>A0A809RYJ2_9PROT</name>
<dbReference type="Proteomes" id="UP000662914">
    <property type="component" value="Chromosome"/>
</dbReference>
<accession>A0A809RYJ2</accession>
<proteinExistence type="inferred from homology"/>
<dbReference type="GO" id="GO:0045926">
    <property type="term" value="P:negative regulation of growth"/>
    <property type="evidence" value="ECO:0007669"/>
    <property type="project" value="UniProtKB-ARBA"/>
</dbReference>
<dbReference type="Pfam" id="PF01850">
    <property type="entry name" value="PIN"/>
    <property type="match status" value="1"/>
</dbReference>
<keyword evidence="5" id="KW-0800">Toxin</keyword>
<feature type="binding site" evidence="5">
    <location>
        <position position="4"/>
    </location>
    <ligand>
        <name>Mg(2+)</name>
        <dbReference type="ChEBI" id="CHEBI:18420"/>
    </ligand>
</feature>
<dbReference type="InterPro" id="IPR022907">
    <property type="entry name" value="VapC_family"/>
</dbReference>
<evidence type="ECO:0000256" key="1">
    <source>
        <dbReference type="ARBA" id="ARBA00022649"/>
    </source>
</evidence>
<keyword evidence="2 5" id="KW-0540">Nuclease</keyword>
<reference evidence="7" key="1">
    <citation type="journal article" name="DNA Res.">
        <title>The physiological potential of anammox bacteria as revealed by their core genome structure.</title>
        <authorList>
            <person name="Okubo T."/>
            <person name="Toyoda A."/>
            <person name="Fukuhara K."/>
            <person name="Uchiyama I."/>
            <person name="Harigaya Y."/>
            <person name="Kuroiwa M."/>
            <person name="Suzuki T."/>
            <person name="Murakami Y."/>
            <person name="Suwa Y."/>
            <person name="Takami H."/>
        </authorList>
    </citation>
    <scope>NUCLEOTIDE SEQUENCE</scope>
    <source>
        <strain evidence="7">317325-3</strain>
    </source>
</reference>
<dbReference type="GO" id="GO:0016788">
    <property type="term" value="F:hydrolase activity, acting on ester bonds"/>
    <property type="evidence" value="ECO:0007669"/>
    <property type="project" value="InterPro"/>
</dbReference>
<dbReference type="HAMAP" id="MF_00265">
    <property type="entry name" value="VapC_Nob1"/>
    <property type="match status" value="1"/>
</dbReference>
<dbReference type="EMBL" id="AP021857">
    <property type="protein sequence ID" value="BBO21266.1"/>
    <property type="molecule type" value="Genomic_DNA"/>
</dbReference>
<dbReference type="KEGG" id="ddz:DSYM_19650"/>
<sequence length="145" mass="15854">MTPDVNVLLAASRSDHPHHAIAYACLDEAVAACSLGDGMKLMPMVAASFLRLATNPRIFVRPTPLDAAMGFLDSLLAVPGVDMPPLGAEWPMLRQLCLEKKLVANDLPDAWLAAAVIHYGERLVTFDADFKKLLRRQHLTVLIPE</sequence>
<keyword evidence="5" id="KW-0460">Magnesium</keyword>
<dbReference type="GO" id="GO:0090729">
    <property type="term" value="F:toxin activity"/>
    <property type="evidence" value="ECO:0007669"/>
    <property type="project" value="UniProtKB-KW"/>
</dbReference>
<dbReference type="EC" id="3.1.-.-" evidence="5"/>
<keyword evidence="4 5" id="KW-0378">Hydrolase</keyword>
<dbReference type="NCBIfam" id="TIGR00028">
    <property type="entry name" value="Mtu_PIN_fam"/>
    <property type="match status" value="1"/>
</dbReference>
<protein>
    <recommendedName>
        <fullName evidence="5">Ribonuclease VapC</fullName>
        <shortName evidence="5">RNase VapC</shortName>
        <ecNumber evidence="5">3.1.-.-</ecNumber>
    </recommendedName>
    <alternativeName>
        <fullName evidence="5">Toxin VapC</fullName>
    </alternativeName>
</protein>
<keyword evidence="3 5" id="KW-0479">Metal-binding</keyword>
<evidence type="ECO:0000259" key="6">
    <source>
        <dbReference type="Pfam" id="PF01850"/>
    </source>
</evidence>
<comment type="cofactor">
    <cofactor evidence="5">
        <name>Mg(2+)</name>
        <dbReference type="ChEBI" id="CHEBI:18420"/>
    </cofactor>
</comment>
<feature type="binding site" evidence="5">
    <location>
        <position position="109"/>
    </location>
    <ligand>
        <name>Mg(2+)</name>
        <dbReference type="ChEBI" id="CHEBI:18420"/>
    </ligand>
</feature>
<evidence type="ECO:0000256" key="2">
    <source>
        <dbReference type="ARBA" id="ARBA00022722"/>
    </source>
</evidence>
<dbReference type="GO" id="GO:0000287">
    <property type="term" value="F:magnesium ion binding"/>
    <property type="evidence" value="ECO:0007669"/>
    <property type="project" value="UniProtKB-UniRule"/>
</dbReference>
<dbReference type="AlphaFoldDB" id="A0A809RYJ2"/>
<gene>
    <name evidence="5" type="primary">vapC</name>
    <name evidence="7" type="ORF">DSYM_19650</name>
</gene>
<evidence type="ECO:0000313" key="7">
    <source>
        <dbReference type="EMBL" id="BBO21266.1"/>
    </source>
</evidence>
<feature type="domain" description="PIN" evidence="6">
    <location>
        <begin position="3"/>
        <end position="133"/>
    </location>
</feature>
<evidence type="ECO:0000256" key="4">
    <source>
        <dbReference type="ARBA" id="ARBA00022801"/>
    </source>
</evidence>
<dbReference type="GO" id="GO:0004540">
    <property type="term" value="F:RNA nuclease activity"/>
    <property type="evidence" value="ECO:0007669"/>
    <property type="project" value="InterPro"/>
</dbReference>
<evidence type="ECO:0000256" key="3">
    <source>
        <dbReference type="ARBA" id="ARBA00022723"/>
    </source>
</evidence>
<dbReference type="SUPFAM" id="SSF88723">
    <property type="entry name" value="PIN domain-like"/>
    <property type="match status" value="1"/>
</dbReference>
<dbReference type="InterPro" id="IPR029060">
    <property type="entry name" value="PIN-like_dom_sf"/>
</dbReference>
<keyword evidence="1 5" id="KW-1277">Toxin-antitoxin system</keyword>
<dbReference type="InterPro" id="IPR002716">
    <property type="entry name" value="PIN_dom"/>
</dbReference>
<comment type="function">
    <text evidence="5">Toxic component of a toxin-antitoxin (TA) system. An RNase.</text>
</comment>
<evidence type="ECO:0000313" key="8">
    <source>
        <dbReference type="Proteomes" id="UP000662914"/>
    </source>
</evidence>
<dbReference type="InterPro" id="IPR006226">
    <property type="entry name" value="Mtu_PIN"/>
</dbReference>